<evidence type="ECO:0000313" key="2">
    <source>
        <dbReference type="EMBL" id="SFF16847.1"/>
    </source>
</evidence>
<proteinExistence type="predicted"/>
<dbReference type="Proteomes" id="UP000198598">
    <property type="component" value="Unassembled WGS sequence"/>
</dbReference>
<dbReference type="STRING" id="662367.SAMN05216167_13239"/>
<organism evidence="2 3">
    <name type="scientific">Spirosoma endophyticum</name>
    <dbReference type="NCBI Taxonomy" id="662367"/>
    <lineage>
        <taxon>Bacteria</taxon>
        <taxon>Pseudomonadati</taxon>
        <taxon>Bacteroidota</taxon>
        <taxon>Cytophagia</taxon>
        <taxon>Cytophagales</taxon>
        <taxon>Cytophagaceae</taxon>
        <taxon>Spirosoma</taxon>
    </lineage>
</organism>
<name>A0A1I2GJ24_9BACT</name>
<dbReference type="Pfam" id="PF13568">
    <property type="entry name" value="OMP_b-brl_2"/>
    <property type="match status" value="1"/>
</dbReference>
<keyword evidence="3" id="KW-1185">Reference proteome</keyword>
<dbReference type="AlphaFoldDB" id="A0A1I2GJ24"/>
<protein>
    <submittedName>
        <fullName evidence="2">Outer membrane protein beta-barrel domain-containing protein</fullName>
    </submittedName>
</protein>
<evidence type="ECO:0000259" key="1">
    <source>
        <dbReference type="Pfam" id="PF13568"/>
    </source>
</evidence>
<dbReference type="EMBL" id="FOLQ01000032">
    <property type="protein sequence ID" value="SFF16847.1"/>
    <property type="molecule type" value="Genomic_DNA"/>
</dbReference>
<dbReference type="OrthoDB" id="961502at2"/>
<dbReference type="InterPro" id="IPR025665">
    <property type="entry name" value="Beta-barrel_OMP_2"/>
</dbReference>
<feature type="domain" description="Outer membrane protein beta-barrel" evidence="1">
    <location>
        <begin position="28"/>
        <end position="182"/>
    </location>
</feature>
<reference evidence="2 3" key="1">
    <citation type="submission" date="2016-10" db="EMBL/GenBank/DDBJ databases">
        <authorList>
            <person name="de Groot N.N."/>
        </authorList>
    </citation>
    <scope>NUCLEOTIDE SEQUENCE [LARGE SCALE GENOMIC DNA]</scope>
    <source>
        <strain evidence="2 3">DSM 26130</strain>
    </source>
</reference>
<accession>A0A1I2GJ24</accession>
<evidence type="ECO:0000313" key="3">
    <source>
        <dbReference type="Proteomes" id="UP000198598"/>
    </source>
</evidence>
<sequence length="216" mass="24570">MCKSLYILIGLLLTNLFPIYGQHPIDYKLGLIGGVNAALIQNSTGIQNIRWRYNLGLAIEQRFSPALGLVYQINYSRQGETVNLKYGGTGPVIGHQYITFDYVNLAIMARFRPKSERIFIQLGGQLGLLVNDYILVTDPFNQGKSFENVNKLDVGVTGGLGYRFGRHFVIDTRYYHGMKPILSDFISVNPQTGISTFNKQDKWYNRVYSLNLSYYF</sequence>
<gene>
    <name evidence="2" type="ORF">SAMN05216167_13239</name>
</gene>